<reference evidence="4 5" key="1">
    <citation type="submission" date="2016-08" db="EMBL/GenBank/DDBJ databases">
        <title>A Parts List for Fungal Cellulosomes Revealed by Comparative Genomics.</title>
        <authorList>
            <consortium name="DOE Joint Genome Institute"/>
            <person name="Haitjema C.H."/>
            <person name="Gilmore S.P."/>
            <person name="Henske J.K."/>
            <person name="Solomon K.V."/>
            <person name="De Groot R."/>
            <person name="Kuo A."/>
            <person name="Mondo S.J."/>
            <person name="Salamov A.A."/>
            <person name="Labutti K."/>
            <person name="Zhao Z."/>
            <person name="Chiniquy J."/>
            <person name="Barry K."/>
            <person name="Brewer H.M."/>
            <person name="Purvine S.O."/>
            <person name="Wright A.T."/>
            <person name="Boxma B."/>
            <person name="Van Alen T."/>
            <person name="Hackstein J.H."/>
            <person name="Baker S.E."/>
            <person name="Grigoriev I.V."/>
            <person name="O'Malley M.A."/>
        </authorList>
    </citation>
    <scope>NUCLEOTIDE SEQUENCE [LARGE SCALE GENOMIC DNA]</scope>
    <source>
        <strain evidence="4 5">G1</strain>
    </source>
</reference>
<evidence type="ECO:0000313" key="5">
    <source>
        <dbReference type="Proteomes" id="UP000193920"/>
    </source>
</evidence>
<feature type="signal peptide" evidence="3">
    <location>
        <begin position="1"/>
        <end position="16"/>
    </location>
</feature>
<feature type="non-terminal residue" evidence="4">
    <location>
        <position position="228"/>
    </location>
</feature>
<protein>
    <submittedName>
        <fullName evidence="4">Uncharacterized protein</fullName>
    </submittedName>
</protein>
<feature type="transmembrane region" description="Helical" evidence="2">
    <location>
        <begin position="210"/>
        <end position="227"/>
    </location>
</feature>
<comment type="caution">
    <text evidence="4">The sequence shown here is derived from an EMBL/GenBank/DDBJ whole genome shotgun (WGS) entry which is preliminary data.</text>
</comment>
<keyword evidence="5" id="KW-1185">Reference proteome</keyword>
<dbReference type="OrthoDB" id="5573191at2759"/>
<evidence type="ECO:0000256" key="1">
    <source>
        <dbReference type="SAM" id="MobiDB-lite"/>
    </source>
</evidence>
<evidence type="ECO:0000256" key="2">
    <source>
        <dbReference type="SAM" id="Phobius"/>
    </source>
</evidence>
<feature type="compositionally biased region" description="Low complexity" evidence="1">
    <location>
        <begin position="175"/>
        <end position="194"/>
    </location>
</feature>
<feature type="region of interest" description="Disordered" evidence="1">
    <location>
        <begin position="172"/>
        <end position="205"/>
    </location>
</feature>
<keyword evidence="2" id="KW-0472">Membrane</keyword>
<dbReference type="EMBL" id="MCOG01000047">
    <property type="protein sequence ID" value="ORY68030.1"/>
    <property type="molecule type" value="Genomic_DNA"/>
</dbReference>
<organism evidence="4 5">
    <name type="scientific">Neocallimastix californiae</name>
    <dbReference type="NCBI Taxonomy" id="1754190"/>
    <lineage>
        <taxon>Eukaryota</taxon>
        <taxon>Fungi</taxon>
        <taxon>Fungi incertae sedis</taxon>
        <taxon>Chytridiomycota</taxon>
        <taxon>Chytridiomycota incertae sedis</taxon>
        <taxon>Neocallimastigomycetes</taxon>
        <taxon>Neocallimastigales</taxon>
        <taxon>Neocallimastigaceae</taxon>
        <taxon>Neocallimastix</taxon>
    </lineage>
</organism>
<keyword evidence="2" id="KW-0812">Transmembrane</keyword>
<evidence type="ECO:0000256" key="3">
    <source>
        <dbReference type="SAM" id="SignalP"/>
    </source>
</evidence>
<keyword evidence="3" id="KW-0732">Signal</keyword>
<sequence length="228" mass="23611">MKFFTLFATLASVAYAQYCPITGGSCNKSNAPSSPRGGELTTQFLVDGFSCSGTIEVNNECQFTVKNFQVVAPGSKELKWYGAEYLNSDKGGNLLSNEPVAQLGGPTDITVDTDHNPFCRASLIEHVGAISLMDEQYRVICFADIGAASGASSSTGTGATGTGATGTGAGVAKINGTPVNSSNGSTGTSSNQSTKPVGKVNNSSDARSSYVIPSLLYVALLSLFLYIR</sequence>
<accession>A0A1Y2E8Y8</accession>
<dbReference type="Proteomes" id="UP000193920">
    <property type="component" value="Unassembled WGS sequence"/>
</dbReference>
<name>A0A1Y2E8Y8_9FUNG</name>
<dbReference type="AlphaFoldDB" id="A0A1Y2E8Y8"/>
<feature type="chain" id="PRO_5012914810" evidence="3">
    <location>
        <begin position="17"/>
        <end position="228"/>
    </location>
</feature>
<evidence type="ECO:0000313" key="4">
    <source>
        <dbReference type="EMBL" id="ORY68030.1"/>
    </source>
</evidence>
<gene>
    <name evidence="4" type="ORF">LY90DRAFT_700451</name>
</gene>
<proteinExistence type="predicted"/>
<keyword evidence="2" id="KW-1133">Transmembrane helix</keyword>
<dbReference type="PROSITE" id="PS51257">
    <property type="entry name" value="PROKAR_LIPOPROTEIN"/>
    <property type="match status" value="1"/>
</dbReference>